<evidence type="ECO:0000313" key="2">
    <source>
        <dbReference type="Proteomes" id="UP000234366"/>
    </source>
</evidence>
<proteinExistence type="predicted"/>
<name>A0AAI8HJV8_9BACI</name>
<sequence>MKGVYTVDDVQEILNVKRAKAYEIIRELNKELEEEGYTTLKGRVIKSKFESSYLYKNIQEIG</sequence>
<evidence type="ECO:0000313" key="1">
    <source>
        <dbReference type="EMBL" id="AUJ75348.1"/>
    </source>
</evidence>
<dbReference type="AlphaFoldDB" id="A0AAI8HJV8"/>
<keyword evidence="2" id="KW-1185">Reference proteome</keyword>
<reference evidence="1 2" key="1">
    <citation type="submission" date="2017-11" db="EMBL/GenBank/DDBJ databases">
        <title>Genome sequence and genome mining of multiple bioactive secondary metabolites from a deep sea-derived Bacillus siamensis SCSIO 05746.</title>
        <authorList>
            <person name="Pan H.-Q."/>
            <person name="Ju J.-H."/>
        </authorList>
    </citation>
    <scope>NUCLEOTIDE SEQUENCE [LARGE SCALE GENOMIC DNA]</scope>
    <source>
        <strain evidence="1 2">SCSIO 05746</strain>
    </source>
</reference>
<organism evidence="1 2">
    <name type="scientific">Bacillus siamensis</name>
    <dbReference type="NCBI Taxonomy" id="659243"/>
    <lineage>
        <taxon>Bacteria</taxon>
        <taxon>Bacillati</taxon>
        <taxon>Bacillota</taxon>
        <taxon>Bacilli</taxon>
        <taxon>Bacillales</taxon>
        <taxon>Bacillaceae</taxon>
        <taxon>Bacillus</taxon>
        <taxon>Bacillus amyloliquefaciens group</taxon>
    </lineage>
</organism>
<accession>A0AAI8HJV8</accession>
<dbReference type="Proteomes" id="UP000234366">
    <property type="component" value="Chromosome"/>
</dbReference>
<dbReference type="KEGG" id="bsia:CWD84_00160"/>
<dbReference type="EMBL" id="CP025001">
    <property type="protein sequence ID" value="AUJ75348.1"/>
    <property type="molecule type" value="Genomic_DNA"/>
</dbReference>
<gene>
    <name evidence="1" type="ORF">CWD84_00160</name>
</gene>
<protein>
    <submittedName>
        <fullName evidence="1">ICEBs1 excisionase</fullName>
    </submittedName>
</protein>